<dbReference type="PANTHER" id="PTHR31283:SF5">
    <property type="entry name" value="EKC_KEOPS COMPLEX SUBUNIT LAGE3"/>
    <property type="match status" value="1"/>
</dbReference>
<dbReference type="AlphaFoldDB" id="A0A0J9X350"/>
<evidence type="ECO:0000256" key="5">
    <source>
        <dbReference type="ARBA" id="ARBA00022694"/>
    </source>
</evidence>
<comment type="similarity">
    <text evidence="3">Belongs to the CTAG/PCC1 family.</text>
</comment>
<dbReference type="OrthoDB" id="10025739at2759"/>
<organism evidence="7 8">
    <name type="scientific">Geotrichum candidum</name>
    <name type="common">Oospora lactis</name>
    <name type="synonym">Dipodascus geotrichum</name>
    <dbReference type="NCBI Taxonomy" id="1173061"/>
    <lineage>
        <taxon>Eukaryota</taxon>
        <taxon>Fungi</taxon>
        <taxon>Dikarya</taxon>
        <taxon>Ascomycota</taxon>
        <taxon>Saccharomycotina</taxon>
        <taxon>Dipodascomycetes</taxon>
        <taxon>Dipodascales</taxon>
        <taxon>Dipodascaceae</taxon>
        <taxon>Geotrichum</taxon>
    </lineage>
</organism>
<dbReference type="Pfam" id="PF09341">
    <property type="entry name" value="Pcc1"/>
    <property type="match status" value="1"/>
</dbReference>
<dbReference type="GO" id="GO:0070525">
    <property type="term" value="P:tRNA threonylcarbamoyladenosine metabolic process"/>
    <property type="evidence" value="ECO:0007669"/>
    <property type="project" value="TreeGrafter"/>
</dbReference>
<evidence type="ECO:0000313" key="7">
    <source>
        <dbReference type="EMBL" id="CDO51109.1"/>
    </source>
</evidence>
<dbReference type="GO" id="GO:0005737">
    <property type="term" value="C:cytoplasm"/>
    <property type="evidence" value="ECO:0007669"/>
    <property type="project" value="UniProtKB-SubCell"/>
</dbReference>
<evidence type="ECO:0000256" key="6">
    <source>
        <dbReference type="ARBA" id="ARBA00023242"/>
    </source>
</evidence>
<dbReference type="PANTHER" id="PTHR31283">
    <property type="entry name" value="EKC/KEOPS COMPLEX SUBUNIT PCC1 FAMILY MEMBER"/>
    <property type="match status" value="1"/>
</dbReference>
<keyword evidence="4" id="KW-0963">Cytoplasm</keyword>
<comment type="caution">
    <text evidence="7">The sequence shown here is derived from an EMBL/GenBank/DDBJ whole genome shotgun (WGS) entry which is preliminary data.</text>
</comment>
<protein>
    <submittedName>
        <fullName evidence="7">Similar to Saccharomyces cerevisiae YKR095W-A PCC1 Component of the EKC/KEOPS protein complex</fullName>
    </submittedName>
</protein>
<evidence type="ECO:0000256" key="4">
    <source>
        <dbReference type="ARBA" id="ARBA00022490"/>
    </source>
</evidence>
<dbReference type="Gene3D" id="3.30.310.50">
    <property type="entry name" value="Alpha-D-phosphohexomutase, C-terminal domain"/>
    <property type="match status" value="1"/>
</dbReference>
<keyword evidence="8" id="KW-1185">Reference proteome</keyword>
<gene>
    <name evidence="7" type="ORF">BN980_GECA01s00934g</name>
</gene>
<accession>A0A0J9X350</accession>
<dbReference type="Proteomes" id="UP000242525">
    <property type="component" value="Unassembled WGS sequence"/>
</dbReference>
<keyword evidence="6" id="KW-0539">Nucleus</keyword>
<dbReference type="InterPro" id="IPR015419">
    <property type="entry name" value="CTAG/Pcc1"/>
</dbReference>
<dbReference type="GO" id="GO:0005634">
    <property type="term" value="C:nucleus"/>
    <property type="evidence" value="ECO:0007669"/>
    <property type="project" value="UniProtKB-SubCell"/>
</dbReference>
<dbReference type="GO" id="GO:0008033">
    <property type="term" value="P:tRNA processing"/>
    <property type="evidence" value="ECO:0007669"/>
    <property type="project" value="UniProtKB-KW"/>
</dbReference>
<comment type="subcellular location">
    <subcellularLocation>
        <location evidence="2">Cytoplasm</location>
    </subcellularLocation>
    <subcellularLocation>
        <location evidence="1">Nucleus</location>
    </subcellularLocation>
</comment>
<reference evidence="7" key="1">
    <citation type="submission" date="2014-03" db="EMBL/GenBank/DDBJ databases">
        <authorList>
            <person name="Casaregola S."/>
        </authorList>
    </citation>
    <scope>NUCLEOTIDE SEQUENCE [LARGE SCALE GENOMIC DNA]</scope>
    <source>
        <strain evidence="7">CLIB 918</strain>
    </source>
</reference>
<dbReference type="FunFam" id="3.30.310.50:FF:000005">
    <property type="entry name" value="L antigen family member 3"/>
    <property type="match status" value="1"/>
</dbReference>
<evidence type="ECO:0000256" key="3">
    <source>
        <dbReference type="ARBA" id="ARBA00007073"/>
    </source>
</evidence>
<sequence>MSKDYTLTISIPVDTKRHAEVLLQSLSPDPELKPELISKEFSVEDGEKPALKVTFIAQNNKILRVAVNSLLDSVIELLECIEELEHI</sequence>
<evidence type="ECO:0000313" key="8">
    <source>
        <dbReference type="Proteomes" id="UP000242525"/>
    </source>
</evidence>
<evidence type="ECO:0000256" key="2">
    <source>
        <dbReference type="ARBA" id="ARBA00004496"/>
    </source>
</evidence>
<keyword evidence="5" id="KW-0819">tRNA processing</keyword>
<proteinExistence type="inferred from homology"/>
<evidence type="ECO:0000256" key="1">
    <source>
        <dbReference type="ARBA" id="ARBA00004123"/>
    </source>
</evidence>
<dbReference type="GO" id="GO:0000408">
    <property type="term" value="C:EKC/KEOPS complex"/>
    <property type="evidence" value="ECO:0007669"/>
    <property type="project" value="TreeGrafter"/>
</dbReference>
<name>A0A0J9X350_GEOCN</name>
<dbReference type="EMBL" id="CCBN010000001">
    <property type="protein sequence ID" value="CDO51109.1"/>
    <property type="molecule type" value="Genomic_DNA"/>
</dbReference>